<reference evidence="6 7" key="1">
    <citation type="submission" date="2018-04" db="EMBL/GenBank/DDBJ databases">
        <title>Genomic Encyclopedia of Type Strains, Phase IV (KMG-IV): sequencing the most valuable type-strain genomes for metagenomic binning, comparative biology and taxonomic classification.</title>
        <authorList>
            <person name="Goeker M."/>
        </authorList>
    </citation>
    <scope>NUCLEOTIDE SEQUENCE [LARGE SCALE GENOMIC DNA]</scope>
    <source>
        <strain evidence="6 7">DSM 104150</strain>
    </source>
</reference>
<dbReference type="RefSeq" id="WP_110263467.1">
    <property type="nucleotide sequence ID" value="NZ_CAKZQT010000007.1"/>
</dbReference>
<gene>
    <name evidence="6" type="ORF">C8D93_101390</name>
</gene>
<dbReference type="GO" id="GO:0003700">
    <property type="term" value="F:DNA-binding transcription factor activity"/>
    <property type="evidence" value="ECO:0007669"/>
    <property type="project" value="InterPro"/>
</dbReference>
<dbReference type="OrthoDB" id="6506763at2"/>
<evidence type="ECO:0000256" key="3">
    <source>
        <dbReference type="ARBA" id="ARBA00023163"/>
    </source>
</evidence>
<dbReference type="InterPro" id="IPR018062">
    <property type="entry name" value="HTH_AraC-typ_CS"/>
</dbReference>
<dbReference type="SUPFAM" id="SSF46689">
    <property type="entry name" value="Homeodomain-like"/>
    <property type="match status" value="1"/>
</dbReference>
<organism evidence="6 7">
    <name type="scientific">Sinimarinibacterium flocculans</name>
    <dbReference type="NCBI Taxonomy" id="985250"/>
    <lineage>
        <taxon>Bacteria</taxon>
        <taxon>Pseudomonadati</taxon>
        <taxon>Pseudomonadota</taxon>
        <taxon>Gammaproteobacteria</taxon>
        <taxon>Nevskiales</taxon>
        <taxon>Nevskiaceae</taxon>
        <taxon>Sinimarinibacterium</taxon>
    </lineage>
</organism>
<sequence length="378" mass="41476">MSDDYFFRLEGPLDSTPVERQMRTANLNGFSGLVRTLGGDPREILERHGIDARLIHDPDAFIDSKALVDMLEFCSRSLREPLFGLRLAQLQDPIGVYGSVAALCKAASTMREAVTCFIDYIPVVHSPVPVLELVEGREAAEIRWRVQADLGHNTQASLQAAMLNLKLLRLVGGPGFQPSRVQLTVDVPADVVPEIESRLGCPFRAGASVNAVSFPAAFLNQPVSSANRLLFRLLGGYLDRVRATSRRTIVERVEDYLRGALPRGSCSVEQCARKLGTSVRTLQASLSEHGLRFSDILEKMRIDLAKDHLEHGQMSLDALADLLGYSDQSSFGRAFKRWTGVPPQRFRRELASGAARGQAKIPQTGRHTPPPAAARLGA</sequence>
<evidence type="ECO:0000259" key="5">
    <source>
        <dbReference type="PROSITE" id="PS01124"/>
    </source>
</evidence>
<protein>
    <submittedName>
        <fullName evidence="6">AraC-like DNA-binding protein</fullName>
    </submittedName>
</protein>
<accession>A0A318EJS8</accession>
<feature type="region of interest" description="Disordered" evidence="4">
    <location>
        <begin position="351"/>
        <end position="378"/>
    </location>
</feature>
<name>A0A318EJS8_9GAMM</name>
<dbReference type="Pfam" id="PF12625">
    <property type="entry name" value="Arabinose_bd"/>
    <property type="match status" value="1"/>
</dbReference>
<dbReference type="Pfam" id="PF12833">
    <property type="entry name" value="HTH_18"/>
    <property type="match status" value="1"/>
</dbReference>
<keyword evidence="1" id="KW-0805">Transcription regulation</keyword>
<evidence type="ECO:0000313" key="6">
    <source>
        <dbReference type="EMBL" id="PXV71345.1"/>
    </source>
</evidence>
<dbReference type="InterPro" id="IPR018060">
    <property type="entry name" value="HTH_AraC"/>
</dbReference>
<keyword evidence="3" id="KW-0804">Transcription</keyword>
<proteinExistence type="predicted"/>
<evidence type="ECO:0000256" key="2">
    <source>
        <dbReference type="ARBA" id="ARBA00023125"/>
    </source>
</evidence>
<dbReference type="InterPro" id="IPR032687">
    <property type="entry name" value="AraC-type_N"/>
</dbReference>
<evidence type="ECO:0000256" key="4">
    <source>
        <dbReference type="SAM" id="MobiDB-lite"/>
    </source>
</evidence>
<dbReference type="Gene3D" id="1.10.10.60">
    <property type="entry name" value="Homeodomain-like"/>
    <property type="match status" value="1"/>
</dbReference>
<evidence type="ECO:0000313" key="7">
    <source>
        <dbReference type="Proteomes" id="UP000248330"/>
    </source>
</evidence>
<keyword evidence="2 6" id="KW-0238">DNA-binding</keyword>
<dbReference type="PROSITE" id="PS01124">
    <property type="entry name" value="HTH_ARAC_FAMILY_2"/>
    <property type="match status" value="1"/>
</dbReference>
<keyword evidence="7" id="KW-1185">Reference proteome</keyword>
<dbReference type="AlphaFoldDB" id="A0A318EJS8"/>
<dbReference type="GO" id="GO:0000976">
    <property type="term" value="F:transcription cis-regulatory region binding"/>
    <property type="evidence" value="ECO:0007669"/>
    <property type="project" value="TreeGrafter"/>
</dbReference>
<comment type="caution">
    <text evidence="6">The sequence shown here is derived from an EMBL/GenBank/DDBJ whole genome shotgun (WGS) entry which is preliminary data.</text>
</comment>
<feature type="domain" description="HTH araC/xylS-type" evidence="5">
    <location>
        <begin position="251"/>
        <end position="349"/>
    </location>
</feature>
<dbReference type="PROSITE" id="PS00041">
    <property type="entry name" value="HTH_ARAC_FAMILY_1"/>
    <property type="match status" value="1"/>
</dbReference>
<dbReference type="PANTHER" id="PTHR47894">
    <property type="entry name" value="HTH-TYPE TRANSCRIPTIONAL REGULATOR GADX"/>
    <property type="match status" value="1"/>
</dbReference>
<dbReference type="InterPro" id="IPR009057">
    <property type="entry name" value="Homeodomain-like_sf"/>
</dbReference>
<dbReference type="PANTHER" id="PTHR47894:SF4">
    <property type="entry name" value="HTH-TYPE TRANSCRIPTIONAL REGULATOR GADX"/>
    <property type="match status" value="1"/>
</dbReference>
<dbReference type="Proteomes" id="UP000248330">
    <property type="component" value="Unassembled WGS sequence"/>
</dbReference>
<dbReference type="GO" id="GO:0005829">
    <property type="term" value="C:cytosol"/>
    <property type="evidence" value="ECO:0007669"/>
    <property type="project" value="TreeGrafter"/>
</dbReference>
<dbReference type="SMART" id="SM00342">
    <property type="entry name" value="HTH_ARAC"/>
    <property type="match status" value="1"/>
</dbReference>
<evidence type="ECO:0000256" key="1">
    <source>
        <dbReference type="ARBA" id="ARBA00023015"/>
    </source>
</evidence>
<dbReference type="EMBL" id="QICN01000001">
    <property type="protein sequence ID" value="PXV71345.1"/>
    <property type="molecule type" value="Genomic_DNA"/>
</dbReference>